<feature type="transmembrane region" description="Helical" evidence="1">
    <location>
        <begin position="234"/>
        <end position="261"/>
    </location>
</feature>
<protein>
    <submittedName>
        <fullName evidence="5 6">NRF domain-containing protein</fullName>
    </submittedName>
</protein>
<dbReference type="InterPro" id="IPR002656">
    <property type="entry name" value="Acyl_transf_3_dom"/>
</dbReference>
<keyword evidence="4" id="KW-1185">Reference proteome</keyword>
<feature type="transmembrane region" description="Helical" evidence="1">
    <location>
        <begin position="551"/>
        <end position="568"/>
    </location>
</feature>
<dbReference type="WBParaSite" id="SSTP_0001030600.1">
    <property type="protein sequence ID" value="SSTP_0001030600.1"/>
    <property type="gene ID" value="SSTP_0001030600"/>
</dbReference>
<evidence type="ECO:0000256" key="2">
    <source>
        <dbReference type="SAM" id="SignalP"/>
    </source>
</evidence>
<feature type="transmembrane region" description="Helical" evidence="1">
    <location>
        <begin position="363"/>
        <end position="386"/>
    </location>
</feature>
<keyword evidence="1" id="KW-0472">Membrane</keyword>
<dbReference type="GO" id="GO:0016747">
    <property type="term" value="F:acyltransferase activity, transferring groups other than amino-acyl groups"/>
    <property type="evidence" value="ECO:0007669"/>
    <property type="project" value="InterPro"/>
</dbReference>
<accession>A0A0K0ELG2</accession>
<evidence type="ECO:0000313" key="4">
    <source>
        <dbReference type="Proteomes" id="UP000035681"/>
    </source>
</evidence>
<dbReference type="InterPro" id="IPR052728">
    <property type="entry name" value="O2_lipid_transport_reg"/>
</dbReference>
<feature type="domain" description="Nose resistant-to-fluoxetine protein N-terminal" evidence="3">
    <location>
        <begin position="73"/>
        <end position="220"/>
    </location>
</feature>
<dbReference type="AlphaFoldDB" id="A0A0K0ELG2"/>
<dbReference type="WBParaSite" id="TCONS_00001393.p1">
    <property type="protein sequence ID" value="TCONS_00001393.p1"/>
    <property type="gene ID" value="XLOC_001282"/>
</dbReference>
<dbReference type="SMART" id="SM00703">
    <property type="entry name" value="NRF"/>
    <property type="match status" value="1"/>
</dbReference>
<keyword evidence="1" id="KW-0812">Transmembrane</keyword>
<dbReference type="Pfam" id="PF01757">
    <property type="entry name" value="Acyl_transf_3"/>
    <property type="match status" value="1"/>
</dbReference>
<feature type="transmembrane region" description="Helical" evidence="1">
    <location>
        <begin position="663"/>
        <end position="684"/>
    </location>
</feature>
<evidence type="ECO:0000313" key="6">
    <source>
        <dbReference type="WBParaSite" id="TCONS_00001393.p1"/>
    </source>
</evidence>
<organism evidence="5">
    <name type="scientific">Strongyloides stercoralis</name>
    <name type="common">Threadworm</name>
    <dbReference type="NCBI Taxonomy" id="6248"/>
    <lineage>
        <taxon>Eukaryota</taxon>
        <taxon>Metazoa</taxon>
        <taxon>Ecdysozoa</taxon>
        <taxon>Nematoda</taxon>
        <taxon>Chromadorea</taxon>
        <taxon>Rhabditida</taxon>
        <taxon>Tylenchina</taxon>
        <taxon>Panagrolaimomorpha</taxon>
        <taxon>Strongyloidoidea</taxon>
        <taxon>Strongyloididae</taxon>
        <taxon>Strongyloides</taxon>
    </lineage>
</organism>
<feature type="signal peptide" evidence="2">
    <location>
        <begin position="1"/>
        <end position="16"/>
    </location>
</feature>
<keyword evidence="2" id="KW-0732">Signal</keyword>
<feature type="transmembrane region" description="Helical" evidence="1">
    <location>
        <begin position="407"/>
        <end position="426"/>
    </location>
</feature>
<name>A0A0K0ELG2_STRER</name>
<keyword evidence="1" id="KW-1133">Transmembrane helix</keyword>
<evidence type="ECO:0000259" key="3">
    <source>
        <dbReference type="SMART" id="SM00703"/>
    </source>
</evidence>
<feature type="transmembrane region" description="Helical" evidence="1">
    <location>
        <begin position="501"/>
        <end position="523"/>
    </location>
</feature>
<evidence type="ECO:0000256" key="1">
    <source>
        <dbReference type="SAM" id="Phobius"/>
    </source>
</evidence>
<feature type="transmembrane region" description="Helical" evidence="1">
    <location>
        <begin position="471"/>
        <end position="494"/>
    </location>
</feature>
<dbReference type="PANTHER" id="PTHR11161">
    <property type="entry name" value="O-ACYLTRANSFERASE"/>
    <property type="match status" value="1"/>
</dbReference>
<feature type="transmembrane region" description="Helical" evidence="1">
    <location>
        <begin position="622"/>
        <end position="642"/>
    </location>
</feature>
<dbReference type="PANTHER" id="PTHR11161:SF55">
    <property type="entry name" value="NOSE RESISTANT-TO-FLUOXETINE PROTEIN N-TERMINAL DOMAIN-CONTAINING PROTEIN"/>
    <property type="match status" value="1"/>
</dbReference>
<feature type="transmembrane region" description="Helical" evidence="1">
    <location>
        <begin position="690"/>
        <end position="717"/>
    </location>
</feature>
<proteinExistence type="predicted"/>
<dbReference type="InterPro" id="IPR006621">
    <property type="entry name" value="Nose-resist-to-fluoxetine_N"/>
</dbReference>
<reference evidence="5" key="1">
    <citation type="submission" date="2015-08" db="UniProtKB">
        <authorList>
            <consortium name="WormBaseParasite"/>
        </authorList>
    </citation>
    <scope>IDENTIFICATION</scope>
</reference>
<feature type="chain" id="PRO_5005328427" evidence="2">
    <location>
        <begin position="17"/>
        <end position="769"/>
    </location>
</feature>
<dbReference type="Pfam" id="PF20146">
    <property type="entry name" value="NRF"/>
    <property type="match status" value="1"/>
</dbReference>
<evidence type="ECO:0000313" key="5">
    <source>
        <dbReference type="WBParaSite" id="SSTP_0001030600.1"/>
    </source>
</evidence>
<dbReference type="Proteomes" id="UP000035681">
    <property type="component" value="Unplaced"/>
</dbReference>
<sequence>MKVFFLLILLYGYCYGLNYETAFKEAIERTKINQTLYNEFLESLYLKDYSLYDIIRISYLDNDNQLLNTTNISKDCLEDMDIVIKAINESVTFNQLSGLKISFNNSIFVNGVMPMIDSAGKIPNGILLGNFVAHGIRTECQNVNVNVPNRSRPLEGAFGRVFINIPNKNTVYNGECITGNYFIWDICVPKSCESHSDMFNLVRSLNISKNSTEISPICDVGTFADNIKFNYKGYIVGILMLVIVIWSLLASLVDIYILPILKENKSTILHKKSFKFIQAMSLYTNIKTILKLPKKKVIPKNEDGSKGTFVRSEIISILHCIRTISIIWVMLGHSLGFVIFLSSNPKDIIGLFGDYSIQYIPNAFFSVDSFFFMSGLLLSFMFFKSLKKNRRRTLSLYNFIMMYAHRIIRLSPSYYMAVAFYTWVFSPKFLNNMPIYLSAAFRSSNTCDEYWWSNFLYINNYVNVKNQCYLVSWYLATDLQIFLFFPIILIPLAISLKFGLIVSLIVLILSTAANIVEVFVYYFPPSDFSYGWMDPRMKDYTDYTEFMYDAPWIRCQIYIIGMLVGYFLQMKKSLKIPFIVNILGWIISLVIMVADIISIRDWVSGHPMDLFPRAMYSAFSKIGWGLSLSFIVISCFYGHGGIINRFMSWPFWAPIGKITYSTYLIHLMIITYVFGAFEGQFVFVSIWNSFIYTILPIIVLSFFFAFVWSAIFEVGVAKIEDLLLDRKGENKKVNGSPIKEKIKIHDKKIEEEINDGWRYSIFSIDKPKI</sequence>
<feature type="transmembrane region" description="Helical" evidence="1">
    <location>
        <begin position="321"/>
        <end position="343"/>
    </location>
</feature>
<feature type="transmembrane region" description="Helical" evidence="1">
    <location>
        <begin position="580"/>
        <end position="602"/>
    </location>
</feature>